<accession>A0ACB7G7C5</accession>
<keyword evidence="2" id="KW-1185">Reference proteome</keyword>
<organism evidence="1 2">
    <name type="scientific">Manihot esculenta</name>
    <name type="common">Cassava</name>
    <name type="synonym">Jatropha manihot</name>
    <dbReference type="NCBI Taxonomy" id="3983"/>
    <lineage>
        <taxon>Eukaryota</taxon>
        <taxon>Viridiplantae</taxon>
        <taxon>Streptophyta</taxon>
        <taxon>Embryophyta</taxon>
        <taxon>Tracheophyta</taxon>
        <taxon>Spermatophyta</taxon>
        <taxon>Magnoliopsida</taxon>
        <taxon>eudicotyledons</taxon>
        <taxon>Gunneridae</taxon>
        <taxon>Pentapetalae</taxon>
        <taxon>rosids</taxon>
        <taxon>fabids</taxon>
        <taxon>Malpighiales</taxon>
        <taxon>Euphorbiaceae</taxon>
        <taxon>Crotonoideae</taxon>
        <taxon>Manihoteae</taxon>
        <taxon>Manihot</taxon>
    </lineage>
</organism>
<evidence type="ECO:0000313" key="2">
    <source>
        <dbReference type="Proteomes" id="UP000091857"/>
    </source>
</evidence>
<protein>
    <submittedName>
        <fullName evidence="1">Uncharacterized protein</fullName>
    </submittedName>
</protein>
<dbReference type="EMBL" id="CM004402">
    <property type="protein sequence ID" value="KAG8635729.1"/>
    <property type="molecule type" value="Genomic_DNA"/>
</dbReference>
<dbReference type="Proteomes" id="UP000091857">
    <property type="component" value="Chromosome 16"/>
</dbReference>
<comment type="caution">
    <text evidence="1">The sequence shown here is derived from an EMBL/GenBank/DDBJ whole genome shotgun (WGS) entry which is preliminary data.</text>
</comment>
<reference evidence="2" key="1">
    <citation type="journal article" date="2016" name="Nat. Biotechnol.">
        <title>Sequencing wild and cultivated cassava and related species reveals extensive interspecific hybridization and genetic diversity.</title>
        <authorList>
            <person name="Bredeson J.V."/>
            <person name="Lyons J.B."/>
            <person name="Prochnik S.E."/>
            <person name="Wu G.A."/>
            <person name="Ha C.M."/>
            <person name="Edsinger-Gonzales E."/>
            <person name="Grimwood J."/>
            <person name="Schmutz J."/>
            <person name="Rabbi I.Y."/>
            <person name="Egesi C."/>
            <person name="Nauluvula P."/>
            <person name="Lebot V."/>
            <person name="Ndunguru J."/>
            <person name="Mkamilo G."/>
            <person name="Bart R.S."/>
            <person name="Setter T.L."/>
            <person name="Gleadow R.M."/>
            <person name="Kulakow P."/>
            <person name="Ferguson M.E."/>
            <person name="Rounsley S."/>
            <person name="Rokhsar D.S."/>
        </authorList>
    </citation>
    <scope>NUCLEOTIDE SEQUENCE [LARGE SCALE GENOMIC DNA]</scope>
    <source>
        <strain evidence="2">cv. AM560-2</strain>
    </source>
</reference>
<name>A0ACB7G7C5_MANES</name>
<gene>
    <name evidence="1" type="ORF">MANES_16G058400v8</name>
</gene>
<evidence type="ECO:0000313" key="1">
    <source>
        <dbReference type="EMBL" id="KAG8635729.1"/>
    </source>
</evidence>
<sequence>MSCRFQIGFAWIAFSPLPSITKSNCINQSCFSLSKLFSLEMNSLAFSVGNYTPKKLNIPICNHNTVEASNFKFKISCQSHENFVSPLTAEVKEIQALLKRREAMGVGFFTVFADVLLQPLPIAEAAEEAGVCELTVTPSGLAFCDKVVGTGPEAVKGQLIKILVQAHYVGKLENGKVFDSSYNRGKPLTFRIGVGEVIKGWDEGILGGDGVPPMQAGGKRILKLPPELGYGVRGAGCRGGSCIIPPDSVLLFDVEFIGK</sequence>
<proteinExistence type="predicted"/>